<sequence length="365" mass="42746">MYVPIMKTRAEELNVISKMNNYFSDSMIPLIEIIREEYDIKFEKNAETGEYIYEKKQGKKRRSKVKLPTTDDDIITLNKISERLNGKKAFVDFFRFNEREYDNKTFKNIELAIRLSRDYGFYKKRMLEIKDFQNFIPVISIKEGFAISKYDLINLINELRKHNTSIAIRITDNYLEDYYEVLEDHLTPEDYILLDIRDKHVDSKFLEIEELQDLETDAKKILLNSPRSRNHKNGDFENLLFTKKIDNKVAVIYKDYDLDGFGDFGGLKDVLPEEGGSNGMGAALGLIFSKEKNAFFSVVNNQTILGVKGFEYVRSEILKRLQLLDVDGSCTAIRRIKEMDKTFGNWGTWNNLTLTRYIQQQAKNK</sequence>
<reference evidence="2" key="1">
    <citation type="submission" date="2015-08" db="EMBL/GenBank/DDBJ databases">
        <title>Fjat-14210 dsm16467.</title>
        <authorList>
            <person name="Liu B."/>
            <person name="Wang J."/>
            <person name="Zhu Y."/>
            <person name="Liu G."/>
            <person name="Chen Q."/>
            <person name="Chen Z."/>
            <person name="Lan J."/>
            <person name="Che J."/>
            <person name="Ge C."/>
            <person name="Shi H."/>
            <person name="Pan Z."/>
            <person name="Liu X."/>
        </authorList>
    </citation>
    <scope>NUCLEOTIDE SEQUENCE [LARGE SCALE GENOMIC DNA]</scope>
    <source>
        <strain evidence="2">DSM 16467</strain>
    </source>
</reference>
<accession>A0A0M0LAR2</accession>
<dbReference type="Proteomes" id="UP000037558">
    <property type="component" value="Unassembled WGS sequence"/>
</dbReference>
<proteinExistence type="predicted"/>
<name>A0A0M0LAR2_9BACI</name>
<organism evidence="1 2">
    <name type="scientific">Priestia koreensis</name>
    <dbReference type="NCBI Taxonomy" id="284581"/>
    <lineage>
        <taxon>Bacteria</taxon>
        <taxon>Bacillati</taxon>
        <taxon>Bacillota</taxon>
        <taxon>Bacilli</taxon>
        <taxon>Bacillales</taxon>
        <taxon>Bacillaceae</taxon>
        <taxon>Priestia</taxon>
    </lineage>
</organism>
<dbReference type="AlphaFoldDB" id="A0A0M0LAR2"/>
<protein>
    <submittedName>
        <fullName evidence="1">Uncharacterized protein</fullName>
    </submittedName>
</protein>
<gene>
    <name evidence="1" type="ORF">AMD01_04855</name>
</gene>
<evidence type="ECO:0000313" key="2">
    <source>
        <dbReference type="Proteomes" id="UP000037558"/>
    </source>
</evidence>
<comment type="caution">
    <text evidence="1">The sequence shown here is derived from an EMBL/GenBank/DDBJ whole genome shotgun (WGS) entry which is preliminary data.</text>
</comment>
<dbReference type="EMBL" id="LILC01000006">
    <property type="protein sequence ID" value="KOO48141.1"/>
    <property type="molecule type" value="Genomic_DNA"/>
</dbReference>
<dbReference type="PATRIC" id="fig|284581.3.peg.1350"/>
<evidence type="ECO:0000313" key="1">
    <source>
        <dbReference type="EMBL" id="KOO48141.1"/>
    </source>
</evidence>
<dbReference type="Pfam" id="PF14350">
    <property type="entry name" value="Beta_protein"/>
    <property type="match status" value="1"/>
</dbReference>
<dbReference type="InterPro" id="IPR025683">
    <property type="entry name" value="Protein_beta"/>
</dbReference>
<keyword evidence="2" id="KW-1185">Reference proteome</keyword>